<keyword evidence="3 6" id="KW-1133">Transmembrane helix</keyword>
<evidence type="ECO:0000313" key="8">
    <source>
        <dbReference type="Proteomes" id="UP000239297"/>
    </source>
</evidence>
<comment type="subcellular location">
    <subcellularLocation>
        <location evidence="1">Membrane</location>
    </subcellularLocation>
</comment>
<dbReference type="EMBL" id="PRKW01000005">
    <property type="protein sequence ID" value="PPB48844.1"/>
    <property type="molecule type" value="Genomic_DNA"/>
</dbReference>
<keyword evidence="8" id="KW-1185">Reference proteome</keyword>
<gene>
    <name evidence="7" type="ORF">C4K88_13075</name>
</gene>
<evidence type="ECO:0000256" key="1">
    <source>
        <dbReference type="ARBA" id="ARBA00004370"/>
    </source>
</evidence>
<feature type="transmembrane region" description="Helical" evidence="6">
    <location>
        <begin position="165"/>
        <end position="183"/>
    </location>
</feature>
<organism evidence="7 8">
    <name type="scientific">Arthrobacter pityocampae</name>
    <dbReference type="NCBI Taxonomy" id="547334"/>
    <lineage>
        <taxon>Bacteria</taxon>
        <taxon>Bacillati</taxon>
        <taxon>Actinomycetota</taxon>
        <taxon>Actinomycetes</taxon>
        <taxon>Micrococcales</taxon>
        <taxon>Micrococcaceae</taxon>
        <taxon>Arthrobacter</taxon>
    </lineage>
</organism>
<dbReference type="InterPro" id="IPR001733">
    <property type="entry name" value="Peptidase_S26B"/>
</dbReference>
<dbReference type="SUPFAM" id="SSF51306">
    <property type="entry name" value="LexA/Signal peptidase"/>
    <property type="match status" value="1"/>
</dbReference>
<dbReference type="GO" id="GO:0004252">
    <property type="term" value="F:serine-type endopeptidase activity"/>
    <property type="evidence" value="ECO:0007669"/>
    <property type="project" value="UniProtKB-UniRule"/>
</dbReference>
<evidence type="ECO:0000256" key="4">
    <source>
        <dbReference type="ARBA" id="ARBA00023136"/>
    </source>
</evidence>
<dbReference type="OrthoDB" id="4315104at2"/>
<dbReference type="EC" id="3.4.21.89" evidence="5"/>
<reference evidence="7 8" key="1">
    <citation type="journal article" date="2014" name="Int. J. Syst. Evol. Microbiol.">
        <title>Arthrobacter pityocampae sp. nov., isolated from Thaumetopoea pityocampa (Lep., Thaumetopoeidae).</title>
        <authorList>
            <person name="Ince I.A."/>
            <person name="Demirbag Z."/>
            <person name="Kati H."/>
        </authorList>
    </citation>
    <scope>NUCLEOTIDE SEQUENCE [LARGE SCALE GENOMIC DNA]</scope>
    <source>
        <strain evidence="7 8">Tp2</strain>
    </source>
</reference>
<keyword evidence="2 6" id="KW-0812">Transmembrane</keyword>
<accession>A0A2S5IWB4</accession>
<evidence type="ECO:0000313" key="7">
    <source>
        <dbReference type="EMBL" id="PPB48844.1"/>
    </source>
</evidence>
<name>A0A2S5IWB4_9MICC</name>
<dbReference type="GO" id="GO:0009003">
    <property type="term" value="F:signal peptidase activity"/>
    <property type="evidence" value="ECO:0007669"/>
    <property type="project" value="UniProtKB-EC"/>
</dbReference>
<protein>
    <recommendedName>
        <fullName evidence="5">Signal peptidase I</fullName>
        <ecNumber evidence="5">3.4.21.89</ecNumber>
    </recommendedName>
</protein>
<proteinExistence type="predicted"/>
<dbReference type="NCBIfam" id="TIGR02228">
    <property type="entry name" value="sigpep_I_arch"/>
    <property type="match status" value="1"/>
</dbReference>
<dbReference type="GO" id="GO:0016020">
    <property type="term" value="C:membrane"/>
    <property type="evidence" value="ECO:0007669"/>
    <property type="project" value="UniProtKB-SubCell"/>
</dbReference>
<dbReference type="Proteomes" id="UP000239297">
    <property type="component" value="Unassembled WGS sequence"/>
</dbReference>
<sequence length="204" mass="21623">MPDALPSGRPEVTERSLVRRVMARVVSVTGTVLVIGALLAFLFLAVGPRFLGYQTATMLTGSMAPSIVPGDVVVTTQQPVAGVQVGDVISYHIPVEDHRVETHRVIEVITNDDGTTAVRTKGDANEAVDPWIATLDGNYVYEQAFTIPGIGEVIRTLRTPIVSTVLVYGVPAVLVVGLLTMIWGRPAMDTADAAGHVAGAPEVR</sequence>
<dbReference type="AlphaFoldDB" id="A0A2S5IWB4"/>
<dbReference type="CDD" id="cd06530">
    <property type="entry name" value="S26_SPase_I"/>
    <property type="match status" value="1"/>
</dbReference>
<evidence type="ECO:0000256" key="3">
    <source>
        <dbReference type="ARBA" id="ARBA00022989"/>
    </source>
</evidence>
<evidence type="ECO:0000256" key="6">
    <source>
        <dbReference type="SAM" id="Phobius"/>
    </source>
</evidence>
<dbReference type="PANTHER" id="PTHR10806:SF6">
    <property type="entry name" value="SIGNAL PEPTIDASE COMPLEX CATALYTIC SUBUNIT SEC11"/>
    <property type="match status" value="1"/>
</dbReference>
<feature type="transmembrane region" description="Helical" evidence="6">
    <location>
        <begin position="21"/>
        <end position="46"/>
    </location>
</feature>
<evidence type="ECO:0000256" key="2">
    <source>
        <dbReference type="ARBA" id="ARBA00022692"/>
    </source>
</evidence>
<dbReference type="PANTHER" id="PTHR10806">
    <property type="entry name" value="SIGNAL PEPTIDASE COMPLEX CATALYTIC SUBUNIT SEC11"/>
    <property type="match status" value="1"/>
</dbReference>
<dbReference type="InterPro" id="IPR036286">
    <property type="entry name" value="LexA/Signal_pep-like_sf"/>
</dbReference>
<dbReference type="InterPro" id="IPR019533">
    <property type="entry name" value="Peptidase_S26"/>
</dbReference>
<keyword evidence="4 6" id="KW-0472">Membrane</keyword>
<dbReference type="GO" id="GO:0006465">
    <property type="term" value="P:signal peptide processing"/>
    <property type="evidence" value="ECO:0007669"/>
    <property type="project" value="UniProtKB-UniRule"/>
</dbReference>
<evidence type="ECO:0000256" key="5">
    <source>
        <dbReference type="NCBIfam" id="TIGR02228"/>
    </source>
</evidence>
<comment type="caution">
    <text evidence="7">The sequence shown here is derived from an EMBL/GenBank/DDBJ whole genome shotgun (WGS) entry which is preliminary data.</text>
</comment>